<feature type="compositionally biased region" description="Basic and acidic residues" evidence="1">
    <location>
        <begin position="27"/>
        <end position="38"/>
    </location>
</feature>
<reference evidence="3" key="1">
    <citation type="journal article" date="2019" name="Int. J. Syst. Evol. Microbiol.">
        <title>The Global Catalogue of Microorganisms (GCM) 10K type strain sequencing project: providing services to taxonomists for standard genome sequencing and annotation.</title>
        <authorList>
            <consortium name="The Broad Institute Genomics Platform"/>
            <consortium name="The Broad Institute Genome Sequencing Center for Infectious Disease"/>
            <person name="Wu L."/>
            <person name="Ma J."/>
        </authorList>
    </citation>
    <scope>NUCLEOTIDE SEQUENCE [LARGE SCALE GENOMIC DNA]</scope>
    <source>
        <strain evidence="3">CGMCC 4.7304</strain>
    </source>
</reference>
<evidence type="ECO:0000256" key="1">
    <source>
        <dbReference type="SAM" id="MobiDB-lite"/>
    </source>
</evidence>
<evidence type="ECO:0000313" key="2">
    <source>
        <dbReference type="EMBL" id="MFC5722262.1"/>
    </source>
</evidence>
<keyword evidence="3" id="KW-1185">Reference proteome</keyword>
<dbReference type="RefSeq" id="WP_390317647.1">
    <property type="nucleotide sequence ID" value="NZ_JBHSPB010000011.1"/>
</dbReference>
<accession>A0ABW0Z1E9</accession>
<sequence length="61" mass="6865">MPVFPGTAMPPLAVRRRTEPLPAPSHEAGHEHPHPQRDMELYWDLTASMPLPDQGPEEADR</sequence>
<proteinExistence type="predicted"/>
<dbReference type="Proteomes" id="UP001596083">
    <property type="component" value="Unassembled WGS sequence"/>
</dbReference>
<organism evidence="2 3">
    <name type="scientific">Streptomyces gamaensis</name>
    <dbReference type="NCBI Taxonomy" id="1763542"/>
    <lineage>
        <taxon>Bacteria</taxon>
        <taxon>Bacillati</taxon>
        <taxon>Actinomycetota</taxon>
        <taxon>Actinomycetes</taxon>
        <taxon>Kitasatosporales</taxon>
        <taxon>Streptomycetaceae</taxon>
        <taxon>Streptomyces</taxon>
    </lineage>
</organism>
<comment type="caution">
    <text evidence="2">The sequence shown here is derived from an EMBL/GenBank/DDBJ whole genome shotgun (WGS) entry which is preliminary data.</text>
</comment>
<feature type="region of interest" description="Disordered" evidence="1">
    <location>
        <begin position="1"/>
        <end position="38"/>
    </location>
</feature>
<evidence type="ECO:0000313" key="3">
    <source>
        <dbReference type="Proteomes" id="UP001596083"/>
    </source>
</evidence>
<name>A0ABW0Z1E9_9ACTN</name>
<dbReference type="EMBL" id="JBHSPB010000011">
    <property type="protein sequence ID" value="MFC5722262.1"/>
    <property type="molecule type" value="Genomic_DNA"/>
</dbReference>
<protein>
    <submittedName>
        <fullName evidence="2">Uncharacterized protein</fullName>
    </submittedName>
</protein>
<gene>
    <name evidence="2" type="ORF">ACFP1Z_19030</name>
</gene>